<feature type="transmembrane region" description="Helical" evidence="1">
    <location>
        <begin position="29"/>
        <end position="48"/>
    </location>
</feature>
<proteinExistence type="evidence at transcript level"/>
<keyword evidence="1" id="KW-0472">Membrane</keyword>
<protein>
    <submittedName>
        <fullName evidence="2">Uncharacterized protein</fullName>
    </submittedName>
</protein>
<sequence length="54" mass="6542">MMKSEYNIWYIETSFVDPHSCVPMLYECFFFNLILIIFRSVAVCMYFVKLCKNI</sequence>
<organism evidence="2">
    <name type="scientific">Papilio xuthus</name>
    <name type="common">Asian swallowtail butterfly</name>
    <dbReference type="NCBI Taxonomy" id="66420"/>
    <lineage>
        <taxon>Eukaryota</taxon>
        <taxon>Metazoa</taxon>
        <taxon>Ecdysozoa</taxon>
        <taxon>Arthropoda</taxon>
        <taxon>Hexapoda</taxon>
        <taxon>Insecta</taxon>
        <taxon>Pterygota</taxon>
        <taxon>Neoptera</taxon>
        <taxon>Endopterygota</taxon>
        <taxon>Lepidoptera</taxon>
        <taxon>Glossata</taxon>
        <taxon>Ditrysia</taxon>
        <taxon>Papilionoidea</taxon>
        <taxon>Papilionidae</taxon>
        <taxon>Papilioninae</taxon>
        <taxon>Papilio</taxon>
    </lineage>
</organism>
<evidence type="ECO:0000256" key="1">
    <source>
        <dbReference type="SAM" id="Phobius"/>
    </source>
</evidence>
<keyword evidence="1" id="KW-1133">Transmembrane helix</keyword>
<keyword evidence="1" id="KW-0812">Transmembrane</keyword>
<reference evidence="2" key="1">
    <citation type="journal article" date="2012" name="BMC Biol.">
        <title>Comprehensive microarray-based analysis for stage-specific larval camouflage pattern-associated genes in the swallowtail butterfly, Papilio xuthus.</title>
        <authorList>
            <person name="Futahashi R."/>
            <person name="Shirataki H."/>
            <person name="Narita T."/>
            <person name="Mita K."/>
            <person name="Fujiwara H."/>
        </authorList>
    </citation>
    <scope>NUCLEOTIDE SEQUENCE</scope>
    <source>
        <tissue evidence="2">Epidermis</tissue>
    </source>
</reference>
<dbReference type="EMBL" id="AK402235">
    <property type="protein sequence ID" value="BAM18857.1"/>
    <property type="molecule type" value="mRNA"/>
</dbReference>
<evidence type="ECO:0000313" key="2">
    <source>
        <dbReference type="EMBL" id="BAM18857.1"/>
    </source>
</evidence>
<accession>I4DLR7</accession>
<name>I4DLR7_PAPXU</name>
<dbReference type="AlphaFoldDB" id="I4DLR7"/>